<evidence type="ECO:0000256" key="3">
    <source>
        <dbReference type="ARBA" id="ARBA00022603"/>
    </source>
</evidence>
<dbReference type="PANTHER" id="PTHR43467">
    <property type="entry name" value="COBALT-PRECORRIN-2 C(20)-METHYLTRANSFERASE"/>
    <property type="match status" value="1"/>
</dbReference>
<keyword evidence="3" id="KW-0489">Methyltransferase</keyword>
<dbReference type="Pfam" id="PF00590">
    <property type="entry name" value="TP_methylase"/>
    <property type="match status" value="1"/>
</dbReference>
<evidence type="ECO:0000313" key="8">
    <source>
        <dbReference type="Proteomes" id="UP001500967"/>
    </source>
</evidence>
<dbReference type="RefSeq" id="WP_344650577.1">
    <property type="nucleotide sequence ID" value="NZ_BAAAGX010000016.1"/>
</dbReference>
<dbReference type="Proteomes" id="UP001500967">
    <property type="component" value="Unassembled WGS sequence"/>
</dbReference>
<feature type="domain" description="Tetrapyrrole methylase" evidence="6">
    <location>
        <begin position="5"/>
        <end position="225"/>
    </location>
</feature>
<keyword evidence="8" id="KW-1185">Reference proteome</keyword>
<evidence type="ECO:0000259" key="6">
    <source>
        <dbReference type="Pfam" id="PF00590"/>
    </source>
</evidence>
<dbReference type="Gene3D" id="3.30.950.10">
    <property type="entry name" value="Methyltransferase, Cobalt-precorrin-4 Transmethylase, Domain 2"/>
    <property type="match status" value="1"/>
</dbReference>
<dbReference type="EMBL" id="BAAAGX010000016">
    <property type="protein sequence ID" value="GAA0252527.1"/>
    <property type="molecule type" value="Genomic_DNA"/>
</dbReference>
<accession>A0ABN0UJA5</accession>
<dbReference type="CDD" id="cd11643">
    <property type="entry name" value="Precorrin-6A-synthase"/>
    <property type="match status" value="1"/>
</dbReference>
<dbReference type="SUPFAM" id="SSF53790">
    <property type="entry name" value="Tetrapyrrole methylase"/>
    <property type="match status" value="1"/>
</dbReference>
<dbReference type="NCBIfam" id="TIGR02434">
    <property type="entry name" value="CobF"/>
    <property type="match status" value="1"/>
</dbReference>
<dbReference type="Gene3D" id="3.40.1010.10">
    <property type="entry name" value="Cobalt-precorrin-4 Transmethylase, Domain 1"/>
    <property type="match status" value="1"/>
</dbReference>
<dbReference type="InterPro" id="IPR012797">
    <property type="entry name" value="CobF"/>
</dbReference>
<dbReference type="InterPro" id="IPR000878">
    <property type="entry name" value="4pyrrol_Mease"/>
</dbReference>
<evidence type="ECO:0000256" key="2">
    <source>
        <dbReference type="ARBA" id="ARBA00022573"/>
    </source>
</evidence>
<reference evidence="7 8" key="1">
    <citation type="journal article" date="2019" name="Int. J. Syst. Evol. Microbiol.">
        <title>The Global Catalogue of Microorganisms (GCM) 10K type strain sequencing project: providing services to taxonomists for standard genome sequencing and annotation.</title>
        <authorList>
            <consortium name="The Broad Institute Genomics Platform"/>
            <consortium name="The Broad Institute Genome Sequencing Center for Infectious Disease"/>
            <person name="Wu L."/>
            <person name="Ma J."/>
        </authorList>
    </citation>
    <scope>NUCLEOTIDE SEQUENCE [LARGE SCALE GENOMIC DNA]</scope>
    <source>
        <strain evidence="7 8">JCM 10425</strain>
    </source>
</reference>
<comment type="caution">
    <text evidence="7">The sequence shown here is derived from an EMBL/GenBank/DDBJ whole genome shotgun (WGS) entry which is preliminary data.</text>
</comment>
<sequence>MRHIRVIGIGAGDPGLLTVEAVDALRSVDVFLVLDKGETTAELTAARQAILERFLGTDGYRVVTIADPPRDRTADDYAGAVEAWRDARSAAVEHALRAEVAAGGTAGILVWGDPALYDGTIRMLDTIVGRGQVACAYDVLPGISSVQVLAARHRVTLTRTAGAVVVTTGRRVANGHHDHDTDLVVMLDASLAFRRFTGEDAELYWGAYLGAPDEVLIAGPLDEIADRVASTRAELRAQKGWIMDTYLIRRRER</sequence>
<evidence type="ECO:0000313" key="7">
    <source>
        <dbReference type="EMBL" id="GAA0252527.1"/>
    </source>
</evidence>
<comment type="pathway">
    <text evidence="1">Cofactor biosynthesis; adenosylcobalamin biosynthesis.</text>
</comment>
<evidence type="ECO:0000256" key="1">
    <source>
        <dbReference type="ARBA" id="ARBA00004953"/>
    </source>
</evidence>
<dbReference type="PANTHER" id="PTHR43467:SF1">
    <property type="entry name" value="PRECORRIN-6A SYNTHASE [DEACETYLATING]"/>
    <property type="match status" value="1"/>
</dbReference>
<keyword evidence="4" id="KW-0808">Transferase</keyword>
<keyword evidence="2" id="KW-0169">Cobalamin biosynthesis</keyword>
<dbReference type="InterPro" id="IPR014776">
    <property type="entry name" value="4pyrrole_Mease_sub2"/>
</dbReference>
<gene>
    <name evidence="7" type="primary">cobF</name>
    <name evidence="7" type="ORF">GCM10009539_42100</name>
</gene>
<keyword evidence="5" id="KW-0949">S-adenosyl-L-methionine</keyword>
<proteinExistence type="predicted"/>
<evidence type="ECO:0000256" key="4">
    <source>
        <dbReference type="ARBA" id="ARBA00022679"/>
    </source>
</evidence>
<dbReference type="InterPro" id="IPR035996">
    <property type="entry name" value="4pyrrol_Methylase_sf"/>
</dbReference>
<organism evidence="7 8">
    <name type="scientific">Cryptosporangium japonicum</name>
    <dbReference type="NCBI Taxonomy" id="80872"/>
    <lineage>
        <taxon>Bacteria</taxon>
        <taxon>Bacillati</taxon>
        <taxon>Actinomycetota</taxon>
        <taxon>Actinomycetes</taxon>
        <taxon>Cryptosporangiales</taxon>
        <taxon>Cryptosporangiaceae</taxon>
        <taxon>Cryptosporangium</taxon>
    </lineage>
</organism>
<name>A0ABN0UJA5_9ACTN</name>
<protein>
    <submittedName>
        <fullName evidence="7">Precorrin-6A synthase (Deacetylating)</fullName>
    </submittedName>
</protein>
<dbReference type="PIRSF" id="PIRSF036525">
    <property type="entry name" value="CobF"/>
    <property type="match status" value="1"/>
</dbReference>
<dbReference type="InterPro" id="IPR014777">
    <property type="entry name" value="4pyrrole_Mease_sub1"/>
</dbReference>
<evidence type="ECO:0000256" key="5">
    <source>
        <dbReference type="ARBA" id="ARBA00022691"/>
    </source>
</evidence>